<dbReference type="InterPro" id="IPR028995">
    <property type="entry name" value="Glyco_hydro_57/38_cen_sf"/>
</dbReference>
<dbReference type="GO" id="GO:0046872">
    <property type="term" value="F:metal ion binding"/>
    <property type="evidence" value="ECO:0007669"/>
    <property type="project" value="UniProtKB-KW"/>
</dbReference>
<gene>
    <name evidence="6" type="ORF">EUZ87_14895</name>
</gene>
<dbReference type="PANTHER" id="PTHR46017">
    <property type="entry name" value="ALPHA-MANNOSIDASE 2C1"/>
    <property type="match status" value="1"/>
</dbReference>
<keyword evidence="2" id="KW-0479">Metal-binding</keyword>
<evidence type="ECO:0000259" key="5">
    <source>
        <dbReference type="SMART" id="SM00872"/>
    </source>
</evidence>
<dbReference type="EMBL" id="SEHH01000135">
    <property type="protein sequence ID" value="TBX37704.1"/>
    <property type="molecule type" value="Genomic_DNA"/>
</dbReference>
<dbReference type="InterPro" id="IPR011330">
    <property type="entry name" value="Glyco_hydro/deAcase_b/a-brl"/>
</dbReference>
<evidence type="ECO:0000313" key="7">
    <source>
        <dbReference type="Proteomes" id="UP000292648"/>
    </source>
</evidence>
<evidence type="ECO:0000256" key="3">
    <source>
        <dbReference type="ARBA" id="ARBA00022801"/>
    </source>
</evidence>
<dbReference type="AlphaFoldDB" id="A0A4Q9XYC1"/>
<dbReference type="GO" id="GO:0009313">
    <property type="term" value="P:oligosaccharide catabolic process"/>
    <property type="evidence" value="ECO:0007669"/>
    <property type="project" value="TreeGrafter"/>
</dbReference>
<dbReference type="GO" id="GO:0030246">
    <property type="term" value="F:carbohydrate binding"/>
    <property type="evidence" value="ECO:0007669"/>
    <property type="project" value="InterPro"/>
</dbReference>
<evidence type="ECO:0000256" key="4">
    <source>
        <dbReference type="ARBA" id="ARBA00023295"/>
    </source>
</evidence>
<dbReference type="InterPro" id="IPR000602">
    <property type="entry name" value="Glyco_hydro_38_N"/>
</dbReference>
<dbReference type="InterPro" id="IPR027291">
    <property type="entry name" value="Glyco_hydro_38_N_sf"/>
</dbReference>
<dbReference type="InterPro" id="IPR037094">
    <property type="entry name" value="Glyco_hydro_38_cen_sf"/>
</dbReference>
<dbReference type="SUPFAM" id="SSF88713">
    <property type="entry name" value="Glycoside hydrolase/deacetylase"/>
    <property type="match status" value="1"/>
</dbReference>
<evidence type="ECO:0000256" key="2">
    <source>
        <dbReference type="ARBA" id="ARBA00022723"/>
    </source>
</evidence>
<evidence type="ECO:0000256" key="1">
    <source>
        <dbReference type="ARBA" id="ARBA00009792"/>
    </source>
</evidence>
<dbReference type="PANTHER" id="PTHR46017:SF2">
    <property type="entry name" value="MANNOSYLGLYCERATE HYDROLASE"/>
    <property type="match status" value="1"/>
</dbReference>
<dbReference type="Pfam" id="PF01074">
    <property type="entry name" value="Glyco_hydro_38N"/>
    <property type="match status" value="1"/>
</dbReference>
<evidence type="ECO:0000313" key="6">
    <source>
        <dbReference type="EMBL" id="TBX37704.1"/>
    </source>
</evidence>
<comment type="caution">
    <text evidence="6">The sequence shown here is derived from an EMBL/GenBank/DDBJ whole genome shotgun (WGS) entry which is preliminary data.</text>
</comment>
<proteinExistence type="inferred from homology"/>
<dbReference type="Gene3D" id="2.70.98.30">
    <property type="entry name" value="Golgi alpha-mannosidase II, domain 4"/>
    <property type="match status" value="1"/>
</dbReference>
<dbReference type="InterPro" id="IPR011013">
    <property type="entry name" value="Gal_mutarotase_sf_dom"/>
</dbReference>
<dbReference type="CDD" id="cd10815">
    <property type="entry name" value="GH38N_AMII_EcMngB_like"/>
    <property type="match status" value="1"/>
</dbReference>
<sequence length="858" mass="97535">MKPNNIHIVPHMHWDREWYFSTEESQVLLVNNMDEIMDMLEQHPDYPAYVLDGQTAILEDYFAAKPDNIDRVKRLVQAGRLKVGPWYTQTDETIIGAESMTRNLLYGMKDSRQLGNPMMIGYVPDSFGQSAQTPMLLNQFGIRRSLFWRGLSNRKGTESSEFKWQSDDGSEVLTANFPLGYAAGKYLENDAEALKKRMDKILNVLDERANGQDELIPNGHDQMPIQENIKEVIELLNRLYPDRRFSLSTYEKFFDAIQKQPDLPTVSGEMLDGKNGRIHRSIYSVRMDLKAYNARIESKITNILEPLATLAYRCGIPYQHGLIELIWKELMKNHAHDSIGGCVFDKVNREILGRYLVAEERVDMLIDFYKRKITMAVKVNSDKDKLTLFNLLPNRESHYVQAKIVTKASGFQIHDAQNHVIPFHVIKREKIDAGLIDRQIVAHGDYEPFNQFTIELNWSQKQWGYETFTIVPMEQPLLADTKSAKTVETDAYHIIFNNNGTMTIFDKASQQTYERVLNVENQADDGDEYDFSPLRGDKPIYSADVVKNANIQIDERPLSYQATISYTLMLPKDLNNRVASNSAKKAMTVKFIVTIAKASRTLQVVAKINNGVKDQRTRVLVPTNIVATESVADNQFGMIKRPVHDPMLNVWQQDHWDERPDEIYPFLTNVNLSDHQTVSVFTNSSREYEIVQESIIAMTMFRSVNWLGKSDLVRRPGRPSGIHAATPDGEMLGQITLDFSIRINPQPLTDANVANMAKEYLSPMVSYNQIPFEAMHLNPATVSLAQKCELSLPLPAAATVSVIKVSEDNSKVLLRCFNATGQDIPLSKPINQLNLAEQSVGNQAILKPNQVVTLIAEV</sequence>
<dbReference type="Gene3D" id="1.20.1270.50">
    <property type="entry name" value="Glycoside hydrolase family 38, central domain"/>
    <property type="match status" value="1"/>
</dbReference>
<keyword evidence="4" id="KW-0326">Glycosidase</keyword>
<dbReference type="SMART" id="SM00872">
    <property type="entry name" value="Alpha-mann_mid"/>
    <property type="match status" value="1"/>
</dbReference>
<dbReference type="SUPFAM" id="SSF74650">
    <property type="entry name" value="Galactose mutarotase-like"/>
    <property type="match status" value="1"/>
</dbReference>
<dbReference type="InterPro" id="IPR015341">
    <property type="entry name" value="Glyco_hydro_38_cen"/>
</dbReference>
<dbReference type="Proteomes" id="UP000292648">
    <property type="component" value="Unassembled WGS sequence"/>
</dbReference>
<dbReference type="GO" id="GO:0004559">
    <property type="term" value="F:alpha-mannosidase activity"/>
    <property type="evidence" value="ECO:0007669"/>
    <property type="project" value="InterPro"/>
</dbReference>
<dbReference type="GO" id="GO:0006013">
    <property type="term" value="P:mannose metabolic process"/>
    <property type="evidence" value="ECO:0007669"/>
    <property type="project" value="InterPro"/>
</dbReference>
<keyword evidence="3" id="KW-0378">Hydrolase</keyword>
<dbReference type="SUPFAM" id="SSF88688">
    <property type="entry name" value="Families 57/38 glycoside transferase middle domain"/>
    <property type="match status" value="1"/>
</dbReference>
<dbReference type="Pfam" id="PF09261">
    <property type="entry name" value="Alpha-mann_mid"/>
    <property type="match status" value="1"/>
</dbReference>
<comment type="similarity">
    <text evidence="1">Belongs to the glycosyl hydrolase 38 family.</text>
</comment>
<dbReference type="Pfam" id="PF07748">
    <property type="entry name" value="Glyco_hydro_38C"/>
    <property type="match status" value="1"/>
</dbReference>
<protein>
    <submittedName>
        <fullName evidence="6">Alpha-mannosidase</fullName>
    </submittedName>
</protein>
<organism evidence="6 7">
    <name type="scientific">Lactiplantibacillus paraplantarum</name>
    <dbReference type="NCBI Taxonomy" id="60520"/>
    <lineage>
        <taxon>Bacteria</taxon>
        <taxon>Bacillati</taxon>
        <taxon>Bacillota</taxon>
        <taxon>Bacilli</taxon>
        <taxon>Lactobacillales</taxon>
        <taxon>Lactobacillaceae</taxon>
        <taxon>Lactiplantibacillus</taxon>
    </lineage>
</organism>
<dbReference type="Gene3D" id="3.20.110.10">
    <property type="entry name" value="Glycoside hydrolase 38, N terminal domain"/>
    <property type="match status" value="1"/>
</dbReference>
<dbReference type="InterPro" id="IPR011682">
    <property type="entry name" value="Glyco_hydro_38_C"/>
</dbReference>
<accession>A0A4Q9XYC1</accession>
<reference evidence="6 7" key="1">
    <citation type="submission" date="2019-01" db="EMBL/GenBank/DDBJ databases">
        <title>Draft genome sequence of Lactobacillus paraplantarum OSY-TC318, a Producer of the novel lantibiotic Paraplantaracin TC318.</title>
        <authorList>
            <person name="Hussein W.E."/>
            <person name="Huang E."/>
            <person name="Yousef A.E."/>
        </authorList>
    </citation>
    <scope>NUCLEOTIDE SEQUENCE [LARGE SCALE GENOMIC DNA]</scope>
    <source>
        <strain evidence="6 7">OSY-TC318</strain>
    </source>
</reference>
<feature type="domain" description="Glycoside hydrolase family 38 central" evidence="5">
    <location>
        <begin position="277"/>
        <end position="355"/>
    </location>
</feature>
<name>A0A4Q9XYC1_9LACO</name>